<organism evidence="4 5">
    <name type="scientific">Candidatus Woesebacteria bacterium RIFCSPHIGHO2_01_FULL_40_22</name>
    <dbReference type="NCBI Taxonomy" id="1802499"/>
    <lineage>
        <taxon>Bacteria</taxon>
        <taxon>Candidatus Woeseibacteriota</taxon>
    </lineage>
</organism>
<evidence type="ECO:0000256" key="2">
    <source>
        <dbReference type="ARBA" id="ARBA00023125"/>
    </source>
</evidence>
<comment type="caution">
    <text evidence="4">The sequence shown here is derived from an EMBL/GenBank/DDBJ whole genome shotgun (WGS) entry which is preliminary data.</text>
</comment>
<feature type="coiled-coil region" evidence="3">
    <location>
        <begin position="410"/>
        <end position="445"/>
    </location>
</feature>
<evidence type="ECO:0000256" key="3">
    <source>
        <dbReference type="SAM" id="Coils"/>
    </source>
</evidence>
<keyword evidence="2" id="KW-0238">DNA-binding</keyword>
<evidence type="ECO:0008006" key="6">
    <source>
        <dbReference type="Google" id="ProtNLM"/>
    </source>
</evidence>
<gene>
    <name evidence="4" type="ORF">A2628_06000</name>
</gene>
<dbReference type="InterPro" id="IPR052021">
    <property type="entry name" value="Type-I_RS_S_subunit"/>
</dbReference>
<name>A0A1F7YI05_9BACT</name>
<evidence type="ECO:0000313" key="5">
    <source>
        <dbReference type="Proteomes" id="UP000179221"/>
    </source>
</evidence>
<evidence type="ECO:0000313" key="4">
    <source>
        <dbReference type="EMBL" id="OGM26966.1"/>
    </source>
</evidence>
<sequence>MIIHSIIQKSQLEEANRLDAEYFVANQFFKKYYLGSEIVDFVQYGTSKYLNEDKLGYPTLRLNEFENYFIKEPEKFCDLITEGVFRNLELKEGDILICRTNGNPKLVGKSAIVMEDKPYAYASYLFRVRTKSEKINSATLLTYLHSSYGRAEIEKNMMISNQTNFSPARFRLIRIPMFDGELQREITLSTQDAYKLSNNAIKFYQQAEDLLLEELGISDFEIPQDLTYVVSFSEFENANRIDSDYFQPKYELLISKIKNQVANNLLEVFQNISPDFKPKSDETYKYVELANINSSIGTIDGFSEVLGGEAPSRAKRILKTGDVITSSVEGSLEKVALVDSEQDGFLASTGFFQFRSSQVLPEVLLVLARSIVFQMQIQKETAGTILTAVPKEAIRNIKVPILSRSIQQKIADLVRKSHEARKKSKQLLEEAKSKVEEMIENGRKN</sequence>
<dbReference type="Gene3D" id="3.90.220.20">
    <property type="entry name" value="DNA methylase specificity domains"/>
    <property type="match status" value="2"/>
</dbReference>
<reference evidence="4 5" key="1">
    <citation type="journal article" date="2016" name="Nat. Commun.">
        <title>Thousands of microbial genomes shed light on interconnected biogeochemical processes in an aquifer system.</title>
        <authorList>
            <person name="Anantharaman K."/>
            <person name="Brown C.T."/>
            <person name="Hug L.A."/>
            <person name="Sharon I."/>
            <person name="Castelle C.J."/>
            <person name="Probst A.J."/>
            <person name="Thomas B.C."/>
            <person name="Singh A."/>
            <person name="Wilkins M.J."/>
            <person name="Karaoz U."/>
            <person name="Brodie E.L."/>
            <person name="Williams K.H."/>
            <person name="Hubbard S.S."/>
            <person name="Banfield J.F."/>
        </authorList>
    </citation>
    <scope>NUCLEOTIDE SEQUENCE [LARGE SCALE GENOMIC DNA]</scope>
</reference>
<dbReference type="AlphaFoldDB" id="A0A1F7YI05"/>
<dbReference type="SUPFAM" id="SSF116734">
    <property type="entry name" value="DNA methylase specificity domain"/>
    <property type="match status" value="2"/>
</dbReference>
<dbReference type="PANTHER" id="PTHR30408:SF12">
    <property type="entry name" value="TYPE I RESTRICTION ENZYME MJAVIII SPECIFICITY SUBUNIT"/>
    <property type="match status" value="1"/>
</dbReference>
<dbReference type="InterPro" id="IPR044946">
    <property type="entry name" value="Restrct_endonuc_typeI_TRD_sf"/>
</dbReference>
<keyword evidence="1" id="KW-0680">Restriction system</keyword>
<keyword evidence="3" id="KW-0175">Coiled coil</keyword>
<dbReference type="GO" id="GO:0009307">
    <property type="term" value="P:DNA restriction-modification system"/>
    <property type="evidence" value="ECO:0007669"/>
    <property type="project" value="UniProtKB-KW"/>
</dbReference>
<dbReference type="GO" id="GO:0003677">
    <property type="term" value="F:DNA binding"/>
    <property type="evidence" value="ECO:0007669"/>
    <property type="project" value="UniProtKB-KW"/>
</dbReference>
<dbReference type="PANTHER" id="PTHR30408">
    <property type="entry name" value="TYPE-1 RESTRICTION ENZYME ECOKI SPECIFICITY PROTEIN"/>
    <property type="match status" value="1"/>
</dbReference>
<proteinExistence type="predicted"/>
<dbReference type="Proteomes" id="UP000179221">
    <property type="component" value="Unassembled WGS sequence"/>
</dbReference>
<dbReference type="EMBL" id="MGGL01000008">
    <property type="protein sequence ID" value="OGM26966.1"/>
    <property type="molecule type" value="Genomic_DNA"/>
</dbReference>
<accession>A0A1F7YI05</accession>
<evidence type="ECO:0000256" key="1">
    <source>
        <dbReference type="ARBA" id="ARBA00022747"/>
    </source>
</evidence>
<protein>
    <recommendedName>
        <fullName evidence="6">Type I restriction modification DNA specificity domain-containing protein</fullName>
    </recommendedName>
</protein>